<feature type="compositionally biased region" description="Basic and acidic residues" evidence="1">
    <location>
        <begin position="77"/>
        <end position="97"/>
    </location>
</feature>
<evidence type="ECO:0000256" key="1">
    <source>
        <dbReference type="SAM" id="MobiDB-lite"/>
    </source>
</evidence>
<organism evidence="2 3">
    <name type="scientific">Trichoderma longibrachiatum ATCC 18648</name>
    <dbReference type="NCBI Taxonomy" id="983965"/>
    <lineage>
        <taxon>Eukaryota</taxon>
        <taxon>Fungi</taxon>
        <taxon>Dikarya</taxon>
        <taxon>Ascomycota</taxon>
        <taxon>Pezizomycotina</taxon>
        <taxon>Sordariomycetes</taxon>
        <taxon>Hypocreomycetidae</taxon>
        <taxon>Hypocreales</taxon>
        <taxon>Hypocreaceae</taxon>
        <taxon>Trichoderma</taxon>
    </lineage>
</organism>
<dbReference type="Proteomes" id="UP000240760">
    <property type="component" value="Unassembled WGS sequence"/>
</dbReference>
<accession>A0A2T4CCI9</accession>
<evidence type="ECO:0000313" key="3">
    <source>
        <dbReference type="Proteomes" id="UP000240760"/>
    </source>
</evidence>
<name>A0A2T4CCI9_TRILO</name>
<feature type="region of interest" description="Disordered" evidence="1">
    <location>
        <begin position="77"/>
        <end position="98"/>
    </location>
</feature>
<dbReference type="AlphaFoldDB" id="A0A2T4CCI9"/>
<evidence type="ECO:0000313" key="2">
    <source>
        <dbReference type="EMBL" id="PTB79265.1"/>
    </source>
</evidence>
<protein>
    <submittedName>
        <fullName evidence="2">Uncharacterized protein</fullName>
    </submittedName>
</protein>
<dbReference type="EMBL" id="KZ679128">
    <property type="protein sequence ID" value="PTB79265.1"/>
    <property type="molecule type" value="Genomic_DNA"/>
</dbReference>
<keyword evidence="3" id="KW-1185">Reference proteome</keyword>
<reference evidence="2 3" key="1">
    <citation type="submission" date="2016-07" db="EMBL/GenBank/DDBJ databases">
        <title>Multiple horizontal gene transfer events from other fungi enriched the ability of initially mycotrophic Trichoderma (Ascomycota) to feed on dead plant biomass.</title>
        <authorList>
            <consortium name="DOE Joint Genome Institute"/>
            <person name="Aerts A."/>
            <person name="Atanasova L."/>
            <person name="Chenthamara K."/>
            <person name="Zhang J."/>
            <person name="Grujic M."/>
            <person name="Henrissat B."/>
            <person name="Kuo A."/>
            <person name="Salamov A."/>
            <person name="Lipzen A."/>
            <person name="Labutti K."/>
            <person name="Barry K."/>
            <person name="Miao Y."/>
            <person name="Rahimi M.J."/>
            <person name="Shen Q."/>
            <person name="Grigoriev I.V."/>
            <person name="Kubicek C.P."/>
            <person name="Druzhinina I.S."/>
        </authorList>
    </citation>
    <scope>NUCLEOTIDE SEQUENCE [LARGE SCALE GENOMIC DNA]</scope>
    <source>
        <strain evidence="2 3">ATCC 18648</strain>
    </source>
</reference>
<sequence>MASPQASPPVRFVRGGNRSCLAAQQRQNHSPFRQAQQLMQENGLQLDNPRTGRAAQTPTYLYAAPNLLARCNAREFKNRDDGSGTVKDRKEERERKLISRGAECQTPSFSYRPCRRTVTSGRVATTPSCVD</sequence>
<proteinExistence type="predicted"/>
<gene>
    <name evidence="2" type="ORF">M440DRAFT_232998</name>
</gene>